<evidence type="ECO:0000313" key="3">
    <source>
        <dbReference type="Proteomes" id="UP000253570"/>
    </source>
</evidence>
<accession>A0A368DPK3</accession>
<comment type="caution">
    <text evidence="2">The sequence shown here is derived from an EMBL/GenBank/DDBJ whole genome shotgun (WGS) entry which is preliminary data.</text>
</comment>
<proteinExistence type="predicted"/>
<gene>
    <name evidence="2" type="ORF">DBW71_03000</name>
</gene>
<dbReference type="AlphaFoldDB" id="A0A368DPK3"/>
<evidence type="ECO:0008006" key="4">
    <source>
        <dbReference type="Google" id="ProtNLM"/>
    </source>
</evidence>
<sequence>MIKINYIKGFIVFAMVLLLNLSPVNAEVISVEDEQVFLTEYCKTLVNEIEKSYQKQIEAIERKRTSDFNKMGRWIYGISDVFANLNCSYYINNYEY</sequence>
<name>A0A368DPK3_9PROT</name>
<evidence type="ECO:0000313" key="2">
    <source>
        <dbReference type="EMBL" id="RCL73762.1"/>
    </source>
</evidence>
<organism evidence="2 3">
    <name type="scientific">PS1 clade bacterium</name>
    <dbReference type="NCBI Taxonomy" id="2175152"/>
    <lineage>
        <taxon>Bacteria</taxon>
        <taxon>Pseudomonadati</taxon>
        <taxon>Pseudomonadota</taxon>
        <taxon>Alphaproteobacteria</taxon>
        <taxon>PS1 clade</taxon>
    </lineage>
</organism>
<dbReference type="EMBL" id="QOQD01000005">
    <property type="protein sequence ID" value="RCL73762.1"/>
    <property type="molecule type" value="Genomic_DNA"/>
</dbReference>
<evidence type="ECO:0000256" key="1">
    <source>
        <dbReference type="SAM" id="SignalP"/>
    </source>
</evidence>
<dbReference type="Proteomes" id="UP000253570">
    <property type="component" value="Unassembled WGS sequence"/>
</dbReference>
<feature type="signal peptide" evidence="1">
    <location>
        <begin position="1"/>
        <end position="26"/>
    </location>
</feature>
<protein>
    <recommendedName>
        <fullName evidence="4">DUF1311 domain-containing protein</fullName>
    </recommendedName>
</protein>
<reference evidence="2 3" key="1">
    <citation type="journal article" date="2018" name="Microbiome">
        <title>Fine metagenomic profile of the Mediterranean stratified and mixed water columns revealed by assembly and recruitment.</title>
        <authorList>
            <person name="Haro-Moreno J.M."/>
            <person name="Lopez-Perez M."/>
            <person name="De La Torre J.R."/>
            <person name="Picazo A."/>
            <person name="Camacho A."/>
            <person name="Rodriguez-Valera F."/>
        </authorList>
    </citation>
    <scope>NUCLEOTIDE SEQUENCE [LARGE SCALE GENOMIC DNA]</scope>
    <source>
        <strain evidence="2">MED-G57</strain>
    </source>
</reference>
<feature type="chain" id="PRO_5016809741" description="DUF1311 domain-containing protein" evidence="1">
    <location>
        <begin position="27"/>
        <end position="96"/>
    </location>
</feature>
<keyword evidence="1" id="KW-0732">Signal</keyword>